<dbReference type="InterPro" id="IPR001638">
    <property type="entry name" value="Solute-binding_3/MltF_N"/>
</dbReference>
<evidence type="ECO:0000259" key="3">
    <source>
        <dbReference type="SMART" id="SM00062"/>
    </source>
</evidence>
<accession>A0A9Y2IF65</accession>
<evidence type="ECO:0000313" key="5">
    <source>
        <dbReference type="Proteomes" id="UP001236014"/>
    </source>
</evidence>
<dbReference type="SUPFAM" id="SSF53850">
    <property type="entry name" value="Periplasmic binding protein-like II"/>
    <property type="match status" value="1"/>
</dbReference>
<dbReference type="PROSITE" id="PS51257">
    <property type="entry name" value="PROKAR_LIPOPROTEIN"/>
    <property type="match status" value="1"/>
</dbReference>
<evidence type="ECO:0000313" key="4">
    <source>
        <dbReference type="EMBL" id="WIX78000.1"/>
    </source>
</evidence>
<feature type="chain" id="PRO_5040719696" evidence="2">
    <location>
        <begin position="26"/>
        <end position="266"/>
    </location>
</feature>
<organism evidence="4 5">
    <name type="scientific">Amycolatopsis carbonis</name>
    <dbReference type="NCBI Taxonomy" id="715471"/>
    <lineage>
        <taxon>Bacteria</taxon>
        <taxon>Bacillati</taxon>
        <taxon>Actinomycetota</taxon>
        <taxon>Actinomycetes</taxon>
        <taxon>Pseudonocardiales</taxon>
        <taxon>Pseudonocardiaceae</taxon>
        <taxon>Amycolatopsis</taxon>
    </lineage>
</organism>
<proteinExistence type="predicted"/>
<dbReference type="Proteomes" id="UP001236014">
    <property type="component" value="Chromosome"/>
</dbReference>
<feature type="domain" description="Solute-binding protein family 3/N-terminal" evidence="3">
    <location>
        <begin position="41"/>
        <end position="263"/>
    </location>
</feature>
<reference evidence="4 5" key="1">
    <citation type="submission" date="2023-06" db="EMBL/GenBank/DDBJ databases">
        <authorList>
            <person name="Oyuntsetseg B."/>
            <person name="Kim S.B."/>
        </authorList>
    </citation>
    <scope>NUCLEOTIDE SEQUENCE [LARGE SCALE GENOMIC DNA]</scope>
    <source>
        <strain evidence="4 5">2-15</strain>
    </source>
</reference>
<dbReference type="AlphaFoldDB" id="A0A9Y2IF65"/>
<keyword evidence="5" id="KW-1185">Reference proteome</keyword>
<dbReference type="RefSeq" id="WP_285968734.1">
    <property type="nucleotide sequence ID" value="NZ_CP127294.1"/>
</dbReference>
<gene>
    <name evidence="4" type="ORF">QRX50_42500</name>
</gene>
<dbReference type="Gene3D" id="3.40.190.10">
    <property type="entry name" value="Periplasmic binding protein-like II"/>
    <property type="match status" value="2"/>
</dbReference>
<dbReference type="SMART" id="SM00062">
    <property type="entry name" value="PBPb"/>
    <property type="match status" value="1"/>
</dbReference>
<dbReference type="PANTHER" id="PTHR35936">
    <property type="entry name" value="MEMBRANE-BOUND LYTIC MUREIN TRANSGLYCOSYLASE F"/>
    <property type="match status" value="1"/>
</dbReference>
<name>A0A9Y2IF65_9PSEU</name>
<dbReference type="EMBL" id="CP127294">
    <property type="protein sequence ID" value="WIX78000.1"/>
    <property type="molecule type" value="Genomic_DNA"/>
</dbReference>
<protein>
    <submittedName>
        <fullName evidence="4">Transporter substrate-binding domain-containing protein</fullName>
    </submittedName>
</protein>
<dbReference type="Pfam" id="PF00497">
    <property type="entry name" value="SBP_bac_3"/>
    <property type="match status" value="1"/>
</dbReference>
<keyword evidence="1 2" id="KW-0732">Signal</keyword>
<evidence type="ECO:0000256" key="1">
    <source>
        <dbReference type="ARBA" id="ARBA00022729"/>
    </source>
</evidence>
<evidence type="ECO:0000256" key="2">
    <source>
        <dbReference type="SAM" id="SignalP"/>
    </source>
</evidence>
<dbReference type="PANTHER" id="PTHR35936:SF19">
    <property type="entry name" value="AMINO-ACID-BINDING PROTEIN YXEM-RELATED"/>
    <property type="match status" value="1"/>
</dbReference>
<sequence length="266" mass="27748">MNPRRTLRIWLSVLAAGLTLTSVSACSSGGSNLDDIKSHGAITIGTSGNNAPTIFRDPSGGFVGIDADWANLIAKSLGTKVEWKTLDFSGIVPGLQAKKFDIAMSGLRVTPDRQKVVDFSEPIGYDDAVAVYPQKESGITGPESIKGKSVCVVAGSSNGEAPVQRIGGAAKVTRYPGQAEAFSDLKNGRCDLMVTGRILALYWIKSGDGAGYAVSQNGTDGTALAVGVPKGSDALLQAVNKAIEDAKKAGAYQSIAQKWLGQPFKQ</sequence>
<dbReference type="CDD" id="cd13530">
    <property type="entry name" value="PBP2_peptides_like"/>
    <property type="match status" value="1"/>
</dbReference>
<dbReference type="KEGG" id="acab:QRX50_42500"/>
<feature type="signal peptide" evidence="2">
    <location>
        <begin position="1"/>
        <end position="25"/>
    </location>
</feature>